<dbReference type="AlphaFoldDB" id="A0AA40CK25"/>
<comment type="caution">
    <text evidence="2">The sequence shown here is derived from an EMBL/GenBank/DDBJ whole genome shotgun (WGS) entry which is preliminary data.</text>
</comment>
<sequence>MPHPPHPFSMLPPISHLKQPPLPKRLIRLSLHHRRSAQVQRFQRGATGEGQLARRETNDGAVALVESGDGAGAVAGEIEDEGVKRGEAGEERAWNGDAEGKRGGQDGVEDVECHCE</sequence>
<dbReference type="Proteomes" id="UP001174936">
    <property type="component" value="Unassembled WGS sequence"/>
</dbReference>
<evidence type="ECO:0000256" key="1">
    <source>
        <dbReference type="SAM" id="MobiDB-lite"/>
    </source>
</evidence>
<dbReference type="EMBL" id="JAULSV010000006">
    <property type="protein sequence ID" value="KAK0641811.1"/>
    <property type="molecule type" value="Genomic_DNA"/>
</dbReference>
<name>A0AA40CK25_9PEZI</name>
<feature type="region of interest" description="Disordered" evidence="1">
    <location>
        <begin position="94"/>
        <end position="116"/>
    </location>
</feature>
<feature type="compositionally biased region" description="Basic and acidic residues" evidence="1">
    <location>
        <begin position="94"/>
        <end position="104"/>
    </location>
</feature>
<evidence type="ECO:0000313" key="2">
    <source>
        <dbReference type="EMBL" id="KAK0641811.1"/>
    </source>
</evidence>
<organism evidence="2 3">
    <name type="scientific">Cercophora newfieldiana</name>
    <dbReference type="NCBI Taxonomy" id="92897"/>
    <lineage>
        <taxon>Eukaryota</taxon>
        <taxon>Fungi</taxon>
        <taxon>Dikarya</taxon>
        <taxon>Ascomycota</taxon>
        <taxon>Pezizomycotina</taxon>
        <taxon>Sordariomycetes</taxon>
        <taxon>Sordariomycetidae</taxon>
        <taxon>Sordariales</taxon>
        <taxon>Lasiosphaeriaceae</taxon>
        <taxon>Cercophora</taxon>
    </lineage>
</organism>
<protein>
    <submittedName>
        <fullName evidence="2">Uncharacterized protein</fullName>
    </submittedName>
</protein>
<accession>A0AA40CK25</accession>
<gene>
    <name evidence="2" type="ORF">B0T16DRAFT_420560</name>
</gene>
<evidence type="ECO:0000313" key="3">
    <source>
        <dbReference type="Proteomes" id="UP001174936"/>
    </source>
</evidence>
<proteinExistence type="predicted"/>
<reference evidence="2" key="1">
    <citation type="submission" date="2023-06" db="EMBL/GenBank/DDBJ databases">
        <title>Genome-scale phylogeny and comparative genomics of the fungal order Sordariales.</title>
        <authorList>
            <consortium name="Lawrence Berkeley National Laboratory"/>
            <person name="Hensen N."/>
            <person name="Bonometti L."/>
            <person name="Westerberg I."/>
            <person name="Brannstrom I.O."/>
            <person name="Guillou S."/>
            <person name="Cros-Aarteil S."/>
            <person name="Calhoun S."/>
            <person name="Haridas S."/>
            <person name="Kuo A."/>
            <person name="Mondo S."/>
            <person name="Pangilinan J."/>
            <person name="Riley R."/>
            <person name="Labutti K."/>
            <person name="Andreopoulos B."/>
            <person name="Lipzen A."/>
            <person name="Chen C."/>
            <person name="Yanf M."/>
            <person name="Daum C."/>
            <person name="Ng V."/>
            <person name="Clum A."/>
            <person name="Steindorff A."/>
            <person name="Ohm R."/>
            <person name="Martin F."/>
            <person name="Silar P."/>
            <person name="Natvig D."/>
            <person name="Lalanne C."/>
            <person name="Gautier V."/>
            <person name="Ament-Velasquez S.L."/>
            <person name="Kruys A."/>
            <person name="Hutchinson M.I."/>
            <person name="Powell A.J."/>
            <person name="Barry K."/>
            <person name="Miller A.N."/>
            <person name="Grigoriev I.V."/>
            <person name="Debuchy R."/>
            <person name="Gladieux P."/>
            <person name="Thoren M.H."/>
            <person name="Johannesson H."/>
        </authorList>
    </citation>
    <scope>NUCLEOTIDE SEQUENCE</scope>
    <source>
        <strain evidence="2">SMH2532-1</strain>
    </source>
</reference>
<keyword evidence="3" id="KW-1185">Reference proteome</keyword>